<sequence>MKDREIPVESSYNVATFDILIDGQVVDQGYQVLSISTTKEINRIPTAKIVLKDGDASEETFTISEEEEFIPGKSITIKIGRDSENQQLFKGVIIKHAIKVIEGGETRLILDCRDEAVKMTIGRHNYYYEESRDSEIMEEVIGRYSGLTNDVEATSISHLEMVQYHATDWDFLLMRAEANAKLVIVDDGTVSIKSPDTSSEAAVAVLFGSTLLDFEAEMDARYQWNSVEAKSWDYGGQEMFEHVTDSVPIDELGDVNGEELAASISPDRLELRHSGQAIAEELQEWTKSTMQKSRLSKIRGRAKFIGFGDIKPGQLIDLQGLGTRFTGKAYVSAVRQDVYNGSWYTQVQFGLKPDCFSHVNKDIVDVQASGLVPAINGIQIGKVVQLQDDPEGENRILVRLPIIDNSARGVWARVATLDAGSADGGVAGRGSFFLPEIEDEVIVGFINDDPRDAVILGMLHSSAKPAPLEAEDVNHEKGFVTRSGMRLLFHDETKTITIDTPAGNSITLDEDTTSITIKDQNDNEAIMNPEGIALSSPGDIKIEASGNIDIKAGMNMTLEATQISAKASASMEVKGASTSVSADGITEVKGSLVNIN</sequence>
<keyword evidence="3" id="KW-1185">Reference proteome</keyword>
<dbReference type="InterPro" id="IPR006531">
    <property type="entry name" value="Gp5/Vgr_OB"/>
</dbReference>
<feature type="domain" description="Gp5/Type VI secretion system Vgr protein OB-fold" evidence="1">
    <location>
        <begin position="380"/>
        <end position="460"/>
    </location>
</feature>
<dbReference type="Proteomes" id="UP000315540">
    <property type="component" value="Unassembled WGS sequence"/>
</dbReference>
<dbReference type="OrthoDB" id="1907165at2"/>
<evidence type="ECO:0000259" key="1">
    <source>
        <dbReference type="Pfam" id="PF04717"/>
    </source>
</evidence>
<name>A0A504JBK1_9FLAO</name>
<dbReference type="NCBIfam" id="TIGR01646">
    <property type="entry name" value="vgr_GE"/>
    <property type="match status" value="1"/>
</dbReference>
<evidence type="ECO:0000313" key="3">
    <source>
        <dbReference type="Proteomes" id="UP000315540"/>
    </source>
</evidence>
<comment type="caution">
    <text evidence="2">The sequence shown here is derived from an EMBL/GenBank/DDBJ whole genome shotgun (WGS) entry which is preliminary data.</text>
</comment>
<dbReference type="InterPro" id="IPR037026">
    <property type="entry name" value="Vgr_OB-fold_dom_sf"/>
</dbReference>
<organism evidence="2 3">
    <name type="scientific">Aquimarina algicola</name>
    <dbReference type="NCBI Taxonomy" id="2589995"/>
    <lineage>
        <taxon>Bacteria</taxon>
        <taxon>Pseudomonadati</taxon>
        <taxon>Bacteroidota</taxon>
        <taxon>Flavobacteriia</taxon>
        <taxon>Flavobacteriales</taxon>
        <taxon>Flavobacteriaceae</taxon>
        <taxon>Aquimarina</taxon>
    </lineage>
</organism>
<dbReference type="Gene3D" id="2.40.50.230">
    <property type="entry name" value="Gp5 N-terminal domain"/>
    <property type="match status" value="1"/>
</dbReference>
<protein>
    <submittedName>
        <fullName evidence="2">Type VI secretion system tip protein VgrG</fullName>
    </submittedName>
</protein>
<evidence type="ECO:0000313" key="2">
    <source>
        <dbReference type="EMBL" id="TPN83950.1"/>
    </source>
</evidence>
<gene>
    <name evidence="2" type="primary">vgrG</name>
    <name evidence="2" type="ORF">FHK87_18470</name>
</gene>
<dbReference type="Pfam" id="PF04717">
    <property type="entry name" value="Phage_base_V"/>
    <property type="match status" value="1"/>
</dbReference>
<dbReference type="InterPro" id="IPR006533">
    <property type="entry name" value="T6SS_Vgr_RhsGE"/>
</dbReference>
<dbReference type="EMBL" id="VFWZ01000006">
    <property type="protein sequence ID" value="TPN83950.1"/>
    <property type="molecule type" value="Genomic_DNA"/>
</dbReference>
<dbReference type="SUPFAM" id="SSF69279">
    <property type="entry name" value="Phage tail proteins"/>
    <property type="match status" value="1"/>
</dbReference>
<dbReference type="RefSeq" id="WP_140595258.1">
    <property type="nucleotide sequence ID" value="NZ_VFWZ01000006.1"/>
</dbReference>
<dbReference type="AlphaFoldDB" id="A0A504JBK1"/>
<reference evidence="2 3" key="1">
    <citation type="submission" date="2019-06" db="EMBL/GenBank/DDBJ databases">
        <authorList>
            <person name="Meng X."/>
        </authorList>
    </citation>
    <scope>NUCLEOTIDE SEQUENCE [LARGE SCALE GENOMIC DNA]</scope>
    <source>
        <strain evidence="2 3">M625</strain>
    </source>
</reference>
<proteinExistence type="predicted"/>
<accession>A0A504JBK1</accession>
<dbReference type="SUPFAM" id="SSF69255">
    <property type="entry name" value="gp5 N-terminal domain-like"/>
    <property type="match status" value="1"/>
</dbReference>